<dbReference type="Proteomes" id="UP000799291">
    <property type="component" value="Unassembled WGS sequence"/>
</dbReference>
<dbReference type="InterPro" id="IPR004875">
    <property type="entry name" value="DDE_SF_endonuclease_dom"/>
</dbReference>
<accession>A0A6G1IIJ3</accession>
<name>A0A6G1IIJ3_9PLEO</name>
<proteinExistence type="predicted"/>
<sequence length="286" mass="31989">MKRIHSLAFIIARQRSATTATIKPPGKNWPKAFEKRHPAILSESVYNMDETGVMLCVLGSVKVLTTYPTPGWHYACSESEYTDSKISPKLTSFCVVSPSHTSHKLQPCDIGVFGLLKAAYRDEVERLYRGGANIVSRGHFTSLYSPAREKALTSRNIKAGWIKAGLFPFNPDRVLRDIQKPPAELTVPKADEVNLQDEVLQTPATAEALTLLHGLIEQDTHALDERSKQRLRKFANAAQISFAERTLLADENRCMFKQSNEAKVRRATKSTIVGKAKVMSYEDIEE</sequence>
<dbReference type="OrthoDB" id="4357141at2759"/>
<dbReference type="EMBL" id="MU005616">
    <property type="protein sequence ID" value="KAF2677955.1"/>
    <property type="molecule type" value="Genomic_DNA"/>
</dbReference>
<feature type="domain" description="DDE-1" evidence="1">
    <location>
        <begin position="95"/>
        <end position="161"/>
    </location>
</feature>
<dbReference type="AlphaFoldDB" id="A0A6G1IIJ3"/>
<gene>
    <name evidence="2" type="ORF">K458DRAFT_446687</name>
</gene>
<protein>
    <recommendedName>
        <fullName evidence="1">DDE-1 domain-containing protein</fullName>
    </recommendedName>
</protein>
<evidence type="ECO:0000313" key="3">
    <source>
        <dbReference type="Proteomes" id="UP000799291"/>
    </source>
</evidence>
<evidence type="ECO:0000259" key="1">
    <source>
        <dbReference type="Pfam" id="PF03184"/>
    </source>
</evidence>
<evidence type="ECO:0000313" key="2">
    <source>
        <dbReference type="EMBL" id="KAF2677955.1"/>
    </source>
</evidence>
<reference evidence="2" key="1">
    <citation type="journal article" date="2020" name="Stud. Mycol.">
        <title>101 Dothideomycetes genomes: a test case for predicting lifestyles and emergence of pathogens.</title>
        <authorList>
            <person name="Haridas S."/>
            <person name="Albert R."/>
            <person name="Binder M."/>
            <person name="Bloem J."/>
            <person name="Labutti K."/>
            <person name="Salamov A."/>
            <person name="Andreopoulos B."/>
            <person name="Baker S."/>
            <person name="Barry K."/>
            <person name="Bills G."/>
            <person name="Bluhm B."/>
            <person name="Cannon C."/>
            <person name="Castanera R."/>
            <person name="Culley D."/>
            <person name="Daum C."/>
            <person name="Ezra D."/>
            <person name="Gonzalez J."/>
            <person name="Henrissat B."/>
            <person name="Kuo A."/>
            <person name="Liang C."/>
            <person name="Lipzen A."/>
            <person name="Lutzoni F."/>
            <person name="Magnuson J."/>
            <person name="Mondo S."/>
            <person name="Nolan M."/>
            <person name="Ohm R."/>
            <person name="Pangilinan J."/>
            <person name="Park H.-J."/>
            <person name="Ramirez L."/>
            <person name="Alfaro M."/>
            <person name="Sun H."/>
            <person name="Tritt A."/>
            <person name="Yoshinaga Y."/>
            <person name="Zwiers L.-H."/>
            <person name="Turgeon B."/>
            <person name="Goodwin S."/>
            <person name="Spatafora J."/>
            <person name="Crous P."/>
            <person name="Grigoriev I."/>
        </authorList>
    </citation>
    <scope>NUCLEOTIDE SEQUENCE</scope>
    <source>
        <strain evidence="2">CBS 122367</strain>
    </source>
</reference>
<keyword evidence="3" id="KW-1185">Reference proteome</keyword>
<organism evidence="2 3">
    <name type="scientific">Lentithecium fluviatile CBS 122367</name>
    <dbReference type="NCBI Taxonomy" id="1168545"/>
    <lineage>
        <taxon>Eukaryota</taxon>
        <taxon>Fungi</taxon>
        <taxon>Dikarya</taxon>
        <taxon>Ascomycota</taxon>
        <taxon>Pezizomycotina</taxon>
        <taxon>Dothideomycetes</taxon>
        <taxon>Pleosporomycetidae</taxon>
        <taxon>Pleosporales</taxon>
        <taxon>Massarineae</taxon>
        <taxon>Lentitheciaceae</taxon>
        <taxon>Lentithecium</taxon>
    </lineage>
</organism>
<dbReference type="Pfam" id="PF03184">
    <property type="entry name" value="DDE_1"/>
    <property type="match status" value="1"/>
</dbReference>
<dbReference type="GO" id="GO:0003676">
    <property type="term" value="F:nucleic acid binding"/>
    <property type="evidence" value="ECO:0007669"/>
    <property type="project" value="InterPro"/>
</dbReference>